<protein>
    <recommendedName>
        <fullName evidence="3">Endonuclease/exonuclease/phosphatase domain-containing protein</fullName>
    </recommendedName>
</protein>
<evidence type="ECO:0000313" key="2">
    <source>
        <dbReference type="Proteomes" id="UP000078406"/>
    </source>
</evidence>
<dbReference type="Proteomes" id="UP000078406">
    <property type="component" value="Unassembled WGS sequence"/>
</dbReference>
<dbReference type="SUPFAM" id="SSF56219">
    <property type="entry name" value="DNase I-like"/>
    <property type="match status" value="1"/>
</dbReference>
<dbReference type="Gene3D" id="3.60.10.10">
    <property type="entry name" value="Endonuclease/exonuclease/phosphatase"/>
    <property type="match status" value="1"/>
</dbReference>
<comment type="caution">
    <text evidence="1">The sequence shown here is derived from an EMBL/GenBank/DDBJ whole genome shotgun (WGS) entry which is preliminary data.</text>
</comment>
<proteinExistence type="predicted"/>
<dbReference type="RefSeq" id="WP_054962188.1">
    <property type="nucleotide sequence ID" value="NZ_LLEI02000021.1"/>
</dbReference>
<dbReference type="AlphaFoldDB" id="A0A177Y2Y4"/>
<gene>
    <name evidence="1" type="ORF">APB76_08090</name>
</gene>
<name>A0A177Y2Y4_9VIBR</name>
<evidence type="ECO:0008006" key="3">
    <source>
        <dbReference type="Google" id="ProtNLM"/>
    </source>
</evidence>
<organism evidence="1 2">
    <name type="scientific">Vibrio bivalvicida</name>
    <dbReference type="NCBI Taxonomy" id="1276888"/>
    <lineage>
        <taxon>Bacteria</taxon>
        <taxon>Pseudomonadati</taxon>
        <taxon>Pseudomonadota</taxon>
        <taxon>Gammaproteobacteria</taxon>
        <taxon>Vibrionales</taxon>
        <taxon>Vibrionaceae</taxon>
        <taxon>Vibrio</taxon>
        <taxon>Vibrio oreintalis group</taxon>
    </lineage>
</organism>
<accession>A0A177Y2Y4</accession>
<dbReference type="InterPro" id="IPR036691">
    <property type="entry name" value="Endo/exonu/phosph_ase_sf"/>
</dbReference>
<dbReference type="EMBL" id="LLEI02000021">
    <property type="protein sequence ID" value="OAJ95232.1"/>
    <property type="molecule type" value="Genomic_DNA"/>
</dbReference>
<reference evidence="1 2" key="1">
    <citation type="journal article" date="2016" name="Syst. Appl. Microbiol.">
        <title>Vibrio bivalvicida sp. nov., a novel larval pathogen for bivalve molluscs reared in a hatchery.</title>
        <authorList>
            <person name="Dubert J."/>
            <person name="Romalde J.L."/>
            <person name="Prado S."/>
            <person name="Barja J.L."/>
        </authorList>
    </citation>
    <scope>NUCLEOTIDE SEQUENCE [LARGE SCALE GENOMIC DNA]</scope>
    <source>
        <strain evidence="1 2">605</strain>
    </source>
</reference>
<evidence type="ECO:0000313" key="1">
    <source>
        <dbReference type="EMBL" id="OAJ95232.1"/>
    </source>
</evidence>
<sequence length="209" mass="22130">MSISVISWNMQGGVANNADKELTLKTMCALYDVVMVQECGTIATLNQFAGKSVIGSLQAGALNNRCSVAIITNKHSKYDIAYLSTSGRPIISVLVGDVWLSTIHATSGGIGGTDLTATLAYATKTLVGADGKYLLGGDFNILFNGEENCINVGSSYRPDNYSLHTFKRRTHSSGASLDAFASRALEIKSGPSVVVEKLSDHYPITTSIA</sequence>